<dbReference type="Pfam" id="PF02643">
    <property type="entry name" value="DUF192"/>
    <property type="match status" value="1"/>
</dbReference>
<comment type="caution">
    <text evidence="1">The sequence shown here is derived from an EMBL/GenBank/DDBJ whole genome shotgun (WGS) entry which is preliminary data.</text>
</comment>
<dbReference type="EMBL" id="BBMM01000007">
    <property type="protein sequence ID" value="GAL00855.1"/>
    <property type="molecule type" value="Genomic_DNA"/>
</dbReference>
<name>A0A090QCN5_NONUL</name>
<dbReference type="InterPro" id="IPR003795">
    <property type="entry name" value="DUF192"/>
</dbReference>
<evidence type="ECO:0008006" key="3">
    <source>
        <dbReference type="Google" id="ProtNLM"/>
    </source>
</evidence>
<dbReference type="Gene3D" id="2.60.120.1140">
    <property type="entry name" value="Protein of unknown function DUF192"/>
    <property type="match status" value="1"/>
</dbReference>
<dbReference type="PANTHER" id="PTHR37953:SF1">
    <property type="entry name" value="UPF0127 PROTEIN MJ1496"/>
    <property type="match status" value="1"/>
</dbReference>
<evidence type="ECO:0000313" key="2">
    <source>
        <dbReference type="Proteomes" id="UP000029226"/>
    </source>
</evidence>
<evidence type="ECO:0000313" key="1">
    <source>
        <dbReference type="EMBL" id="GAL00855.1"/>
    </source>
</evidence>
<accession>A0A090QCN5</accession>
<dbReference type="AlphaFoldDB" id="A0A090QCN5"/>
<sequence length="159" mass="17761">MRNSIFTIIIATMALTGCRDEKSASLSTDEISFTKEATGYLIKKATRDTIETLEVEIADTDYDIQTGLMYRTSMNNDQAMLFVFKEEQELSFYMKNTQIALDIIYLKADGTIVSFVENAKPMDETLLPSAGPAQYALEIKAGLAEKWGGLDVGDVFVWE</sequence>
<protein>
    <recommendedName>
        <fullName evidence="3">DUF192 domain-containing protein</fullName>
    </recommendedName>
</protein>
<dbReference type="PROSITE" id="PS51257">
    <property type="entry name" value="PROKAR_LIPOPROTEIN"/>
    <property type="match status" value="1"/>
</dbReference>
<gene>
    <name evidence="1" type="ORF">JCM19314_81</name>
</gene>
<proteinExistence type="predicted"/>
<dbReference type="Proteomes" id="UP000029226">
    <property type="component" value="Unassembled WGS sequence"/>
</dbReference>
<dbReference type="PANTHER" id="PTHR37953">
    <property type="entry name" value="UPF0127 PROTEIN MJ1496"/>
    <property type="match status" value="1"/>
</dbReference>
<organism evidence="1 2">
    <name type="scientific">Nonlabens ulvanivorans</name>
    <name type="common">Persicivirga ulvanivorans</name>
    <dbReference type="NCBI Taxonomy" id="906888"/>
    <lineage>
        <taxon>Bacteria</taxon>
        <taxon>Pseudomonadati</taxon>
        <taxon>Bacteroidota</taxon>
        <taxon>Flavobacteriia</taxon>
        <taxon>Flavobacteriales</taxon>
        <taxon>Flavobacteriaceae</taxon>
        <taxon>Nonlabens</taxon>
    </lineage>
</organism>
<dbReference type="InterPro" id="IPR038695">
    <property type="entry name" value="Saro_0823-like_sf"/>
</dbReference>
<reference evidence="1 2" key="1">
    <citation type="journal article" date="2014" name="Genome Announc.">
        <title>Draft Genome Sequences of Marine Flavobacterium Nonlabens Strains NR17, NR24, NR27, NR32, NR33, and Ara13.</title>
        <authorList>
            <person name="Nakanishi M."/>
            <person name="Meirelles P."/>
            <person name="Suzuki R."/>
            <person name="Takatani N."/>
            <person name="Mino S."/>
            <person name="Suda W."/>
            <person name="Oshima K."/>
            <person name="Hattori M."/>
            <person name="Ohkuma M."/>
            <person name="Hosokawa M."/>
            <person name="Miyashita K."/>
            <person name="Thompson F.L."/>
            <person name="Niwa A."/>
            <person name="Sawabe T."/>
            <person name="Sawabe T."/>
        </authorList>
    </citation>
    <scope>NUCLEOTIDE SEQUENCE [LARGE SCALE GENOMIC DNA]</scope>
    <source>
        <strain evidence="2">JCM19314</strain>
    </source>
</reference>